<keyword evidence="2" id="KW-1185">Reference proteome</keyword>
<dbReference type="Proteomes" id="UP001209737">
    <property type="component" value="Unassembled WGS sequence"/>
</dbReference>
<sequence length="97" mass="11295">RASWEDRVDEAIFEYVNSITTSDAINDVNAYKDYVFKELESQKAVALTSWEETANLDLVSNREEFLSRLTSSQLDESYIARMGMTQYYNQLKSYQEA</sequence>
<dbReference type="EMBL" id="JAMQPV010000022">
    <property type="protein sequence ID" value="MCW7464072.1"/>
    <property type="molecule type" value="Genomic_DNA"/>
</dbReference>
<evidence type="ECO:0000313" key="2">
    <source>
        <dbReference type="Proteomes" id="UP001209737"/>
    </source>
</evidence>
<dbReference type="RefSeq" id="WP_265376766.1">
    <property type="nucleotide sequence ID" value="NZ_JAMQPV010000022.1"/>
</dbReference>
<organism evidence="1 2">
    <name type="scientific">Leptospira limi</name>
    <dbReference type="NCBI Taxonomy" id="2950023"/>
    <lineage>
        <taxon>Bacteria</taxon>
        <taxon>Pseudomonadati</taxon>
        <taxon>Spirochaetota</taxon>
        <taxon>Spirochaetia</taxon>
        <taxon>Leptospirales</taxon>
        <taxon>Leptospiraceae</taxon>
        <taxon>Leptospira</taxon>
    </lineage>
</organism>
<comment type="caution">
    <text evidence="1">The sequence shown here is derived from an EMBL/GenBank/DDBJ whole genome shotgun (WGS) entry which is preliminary data.</text>
</comment>
<evidence type="ECO:0000313" key="1">
    <source>
        <dbReference type="EMBL" id="MCW7464072.1"/>
    </source>
</evidence>
<protein>
    <submittedName>
        <fullName evidence="1">Uncharacterized protein</fullName>
    </submittedName>
</protein>
<feature type="non-terminal residue" evidence="1">
    <location>
        <position position="97"/>
    </location>
</feature>
<gene>
    <name evidence="1" type="ORF">ND812_18365</name>
</gene>
<name>A0ABT3M3C9_9LEPT</name>
<proteinExistence type="predicted"/>
<accession>A0ABT3M3C9</accession>
<feature type="non-terminal residue" evidence="1">
    <location>
        <position position="1"/>
    </location>
</feature>
<reference evidence="1 2" key="1">
    <citation type="submission" date="2022-06" db="EMBL/GenBank/DDBJ databases">
        <title>Leptospira isolates from biofilms formed at urban environments.</title>
        <authorList>
            <person name="Ribeiro P.S."/>
            <person name="Sousa T."/>
            <person name="Carvalho N."/>
            <person name="Aburjaile F."/>
            <person name="Neves F."/>
            <person name="Oliveira D."/>
            <person name="Blanco L."/>
            <person name="Lima J."/>
            <person name="Costa F."/>
            <person name="Brenig B."/>
            <person name="Soares S."/>
            <person name="Ramos R."/>
            <person name="Goes-Neto A."/>
            <person name="Matiuzzi M."/>
            <person name="Azevedo V."/>
            <person name="Ristow P."/>
        </authorList>
    </citation>
    <scope>NUCLEOTIDE SEQUENCE [LARGE SCALE GENOMIC DNA]</scope>
    <source>
        <strain evidence="1 2">VSF25</strain>
    </source>
</reference>